<reference evidence="2" key="1">
    <citation type="submission" date="2020-05" db="EMBL/GenBank/DDBJ databases">
        <authorList>
            <person name="Chiriac C."/>
            <person name="Salcher M."/>
            <person name="Ghai R."/>
            <person name="Kavagutti S V."/>
        </authorList>
    </citation>
    <scope>NUCLEOTIDE SEQUENCE</scope>
</reference>
<organism evidence="2">
    <name type="scientific">freshwater metagenome</name>
    <dbReference type="NCBI Taxonomy" id="449393"/>
    <lineage>
        <taxon>unclassified sequences</taxon>
        <taxon>metagenomes</taxon>
        <taxon>ecological metagenomes</taxon>
    </lineage>
</organism>
<evidence type="ECO:0000313" key="2">
    <source>
        <dbReference type="EMBL" id="CAB5001436.1"/>
    </source>
</evidence>
<evidence type="ECO:0000313" key="1">
    <source>
        <dbReference type="EMBL" id="CAB4756272.1"/>
    </source>
</evidence>
<sequence length="77" mass="7765">MIDKPSSMAFSSLARRAAVAPSLSPDEFPAVTRPAARNGVFSVAKPSNVVVGRGGSSTVATVQPNSALRAAVGIKSP</sequence>
<dbReference type="EMBL" id="CAFBQN010000067">
    <property type="protein sequence ID" value="CAB5059616.1"/>
    <property type="molecule type" value="Genomic_DNA"/>
</dbReference>
<accession>A0A6J7P7Q8</accession>
<protein>
    <submittedName>
        <fullName evidence="2">Unannotated protein</fullName>
    </submittedName>
</protein>
<evidence type="ECO:0000313" key="3">
    <source>
        <dbReference type="EMBL" id="CAB5059616.1"/>
    </source>
</evidence>
<name>A0A6J7P7Q8_9ZZZZ</name>
<dbReference type="EMBL" id="CAEZZF010000079">
    <property type="protein sequence ID" value="CAB4756272.1"/>
    <property type="molecule type" value="Genomic_DNA"/>
</dbReference>
<dbReference type="AlphaFoldDB" id="A0A6J7P7Q8"/>
<dbReference type="EMBL" id="CAFBPE010000012">
    <property type="protein sequence ID" value="CAB5001436.1"/>
    <property type="molecule type" value="Genomic_DNA"/>
</dbReference>
<gene>
    <name evidence="1" type="ORF">UFOPK2837_00888</name>
    <name evidence="2" type="ORF">UFOPK4065_00306</name>
    <name evidence="3" type="ORF">UFOPK4319_00862</name>
</gene>
<proteinExistence type="predicted"/>